<accession>D1A5Z6</accession>
<feature type="transmembrane region" description="Helical" evidence="4">
    <location>
        <begin position="180"/>
        <end position="196"/>
    </location>
</feature>
<feature type="region of interest" description="Disordered" evidence="3">
    <location>
        <begin position="1"/>
        <end position="58"/>
    </location>
</feature>
<keyword evidence="4" id="KW-1133">Transmembrane helix</keyword>
<keyword evidence="6" id="KW-1185">Reference proteome</keyword>
<evidence type="ECO:0000256" key="1">
    <source>
        <dbReference type="ARBA" id="ARBA00022679"/>
    </source>
</evidence>
<keyword evidence="4" id="KW-0472">Membrane</keyword>
<dbReference type="eggNOG" id="COG0558">
    <property type="taxonomic scope" value="Bacteria"/>
</dbReference>
<feature type="transmembrane region" description="Helical" evidence="4">
    <location>
        <begin position="52"/>
        <end position="74"/>
    </location>
</feature>
<keyword evidence="4" id="KW-0812">Transmembrane</keyword>
<evidence type="ECO:0000256" key="4">
    <source>
        <dbReference type="SAM" id="Phobius"/>
    </source>
</evidence>
<dbReference type="EMBL" id="CP001738">
    <property type="protein sequence ID" value="ACY98291.1"/>
    <property type="molecule type" value="Genomic_DNA"/>
</dbReference>
<comment type="similarity">
    <text evidence="2">Belongs to the CDP-alcohol phosphatidyltransferase class-I family.</text>
</comment>
<feature type="compositionally biased region" description="Basic residues" evidence="3">
    <location>
        <begin position="35"/>
        <end position="45"/>
    </location>
</feature>
<feature type="transmembrane region" description="Helical" evidence="4">
    <location>
        <begin position="86"/>
        <end position="105"/>
    </location>
</feature>
<feature type="transmembrane region" description="Helical" evidence="4">
    <location>
        <begin position="258"/>
        <end position="274"/>
    </location>
</feature>
<evidence type="ECO:0000313" key="6">
    <source>
        <dbReference type="Proteomes" id="UP000001918"/>
    </source>
</evidence>
<name>D1A5Z6_THECD</name>
<dbReference type="HOGENOM" id="CLU_076605_1_0_11"/>
<dbReference type="InterPro" id="IPR000462">
    <property type="entry name" value="CDP-OH_P_trans"/>
</dbReference>
<dbReference type="AlphaFoldDB" id="D1A5Z6"/>
<dbReference type="Gene3D" id="1.20.120.1760">
    <property type="match status" value="1"/>
</dbReference>
<gene>
    <name evidence="5" type="ordered locus">Tcur_2744</name>
</gene>
<dbReference type="InterPro" id="IPR048254">
    <property type="entry name" value="CDP_ALCOHOL_P_TRANSF_CS"/>
</dbReference>
<evidence type="ECO:0000313" key="5">
    <source>
        <dbReference type="EMBL" id="ACY98291.1"/>
    </source>
</evidence>
<feature type="region of interest" description="Disordered" evidence="3">
    <location>
        <begin position="292"/>
        <end position="315"/>
    </location>
</feature>
<dbReference type="Pfam" id="PF01066">
    <property type="entry name" value="CDP-OH_P_transf"/>
    <property type="match status" value="1"/>
</dbReference>
<dbReference type="GO" id="GO:0016020">
    <property type="term" value="C:membrane"/>
    <property type="evidence" value="ECO:0007669"/>
    <property type="project" value="InterPro"/>
</dbReference>
<dbReference type="Proteomes" id="UP000001918">
    <property type="component" value="Chromosome"/>
</dbReference>
<organism evidence="5 6">
    <name type="scientific">Thermomonospora curvata (strain ATCC 19995 / DSM 43183 / JCM 3096 / KCTC 9072 / NBRC 15933 / NCIMB 10081 / Henssen B9)</name>
    <dbReference type="NCBI Taxonomy" id="471852"/>
    <lineage>
        <taxon>Bacteria</taxon>
        <taxon>Bacillati</taxon>
        <taxon>Actinomycetota</taxon>
        <taxon>Actinomycetes</taxon>
        <taxon>Streptosporangiales</taxon>
        <taxon>Thermomonosporaceae</taxon>
        <taxon>Thermomonospora</taxon>
    </lineage>
</organism>
<sequence>MTTVDWQAKDLFQPEAPESSEEAEWASFRDVPHTSGRRPRKRKPEKRPGKTPAARVSASGPVAGVGAQIVLLALLEAAVGLHPAGWAAGVCYAVILTLLLTRAMLRAGTPGLGPADWVTLTRAELTGGVTALAVTAGAGERVPPACLVALAAVALFLDAVDGQVARRTGTASALGARFDMEVDAFLVLVLSVFAVGPAGMPAWVIAIGAMRYLFVAASWAAPWLRAPLPPSFARKTVAALQGIVLVTVSAQVLPHPAAAGLAGLALAALLWSFGRDVRRLWRIHRAAGRRELPDRPAASRPEPPPVPCPASAGSH</sequence>
<dbReference type="GO" id="GO:0016780">
    <property type="term" value="F:phosphotransferase activity, for other substituted phosphate groups"/>
    <property type="evidence" value="ECO:0007669"/>
    <property type="project" value="InterPro"/>
</dbReference>
<dbReference type="PROSITE" id="PS00379">
    <property type="entry name" value="CDP_ALCOHOL_P_TRANSF"/>
    <property type="match status" value="1"/>
</dbReference>
<keyword evidence="1 2" id="KW-0808">Transferase</keyword>
<reference evidence="5 6" key="1">
    <citation type="journal article" date="2011" name="Stand. Genomic Sci.">
        <title>Complete genome sequence of Thermomonospora curvata type strain (B9).</title>
        <authorList>
            <person name="Chertkov O."/>
            <person name="Sikorski J."/>
            <person name="Nolan M."/>
            <person name="Lapidus A."/>
            <person name="Lucas S."/>
            <person name="Del Rio T.G."/>
            <person name="Tice H."/>
            <person name="Cheng J.F."/>
            <person name="Goodwin L."/>
            <person name="Pitluck S."/>
            <person name="Liolios K."/>
            <person name="Ivanova N."/>
            <person name="Mavromatis K."/>
            <person name="Mikhailova N."/>
            <person name="Ovchinnikova G."/>
            <person name="Pati A."/>
            <person name="Chen A."/>
            <person name="Palaniappan K."/>
            <person name="Djao O.D."/>
            <person name="Land M."/>
            <person name="Hauser L."/>
            <person name="Chang Y.J."/>
            <person name="Jeffries C.D."/>
            <person name="Brettin T."/>
            <person name="Han C."/>
            <person name="Detter J.C."/>
            <person name="Rohde M."/>
            <person name="Goker M."/>
            <person name="Woyke T."/>
            <person name="Bristow J."/>
            <person name="Eisen J.A."/>
            <person name="Markowitz V."/>
            <person name="Hugenholtz P."/>
            <person name="Klenk H.P."/>
            <person name="Kyrpides N.C."/>
        </authorList>
    </citation>
    <scope>NUCLEOTIDE SEQUENCE [LARGE SCALE GENOMIC DNA]</scope>
    <source>
        <strain evidence="6">ATCC 19995 / DSM 43183 / JCM 3096 / KCTC 9072 / NBRC 15933 / NCIMB 10081 / Henssen B9</strain>
    </source>
</reference>
<proteinExistence type="inferred from homology"/>
<dbReference type="KEGG" id="tcu:Tcur_2744"/>
<protein>
    <submittedName>
        <fullName evidence="5">CDP-alcohol phosphatidyltransferase</fullName>
    </submittedName>
</protein>
<dbReference type="GO" id="GO:0008654">
    <property type="term" value="P:phospholipid biosynthetic process"/>
    <property type="evidence" value="ECO:0007669"/>
    <property type="project" value="InterPro"/>
</dbReference>
<dbReference type="InterPro" id="IPR043130">
    <property type="entry name" value="CDP-OH_PTrfase_TM_dom"/>
</dbReference>
<evidence type="ECO:0000256" key="2">
    <source>
        <dbReference type="RuleBase" id="RU003750"/>
    </source>
</evidence>
<dbReference type="STRING" id="471852.Tcur_2744"/>
<evidence type="ECO:0000256" key="3">
    <source>
        <dbReference type="SAM" id="MobiDB-lite"/>
    </source>
</evidence>